<reference evidence="2 3" key="1">
    <citation type="submission" date="2019-02" db="EMBL/GenBank/DDBJ databases">
        <title>Deep-cultivation of Planctomycetes and their phenomic and genomic characterization uncovers novel biology.</title>
        <authorList>
            <person name="Wiegand S."/>
            <person name="Jogler M."/>
            <person name="Boedeker C."/>
            <person name="Pinto D."/>
            <person name="Vollmers J."/>
            <person name="Rivas-Marin E."/>
            <person name="Kohn T."/>
            <person name="Peeters S.H."/>
            <person name="Heuer A."/>
            <person name="Rast P."/>
            <person name="Oberbeckmann S."/>
            <person name="Bunk B."/>
            <person name="Jeske O."/>
            <person name="Meyerdierks A."/>
            <person name="Storesund J.E."/>
            <person name="Kallscheuer N."/>
            <person name="Luecker S."/>
            <person name="Lage O.M."/>
            <person name="Pohl T."/>
            <person name="Merkel B.J."/>
            <person name="Hornburger P."/>
            <person name="Mueller R.-W."/>
            <person name="Bruemmer F."/>
            <person name="Labrenz M."/>
            <person name="Spormann A.M."/>
            <person name="Op den Camp H."/>
            <person name="Overmann J."/>
            <person name="Amann R."/>
            <person name="Jetten M.S.M."/>
            <person name="Mascher T."/>
            <person name="Medema M.H."/>
            <person name="Devos D.P."/>
            <person name="Kaster A.-K."/>
            <person name="Ovreas L."/>
            <person name="Rohde M."/>
            <person name="Galperin M.Y."/>
            <person name="Jogler C."/>
        </authorList>
    </citation>
    <scope>NUCLEOTIDE SEQUENCE [LARGE SCALE GENOMIC DNA]</scope>
    <source>
        <strain evidence="2 3">SV_7m_r</strain>
    </source>
</reference>
<dbReference type="EC" id="2.1.1.284" evidence="2"/>
<dbReference type="CDD" id="cd02440">
    <property type="entry name" value="AdoMet_MTases"/>
    <property type="match status" value="1"/>
</dbReference>
<evidence type="ECO:0000259" key="1">
    <source>
        <dbReference type="Pfam" id="PF13847"/>
    </source>
</evidence>
<dbReference type="GO" id="GO:0032259">
    <property type="term" value="P:methylation"/>
    <property type="evidence" value="ECO:0007669"/>
    <property type="project" value="UniProtKB-KW"/>
</dbReference>
<sequence length="246" mass="27055">MVPSPRAHQNVIPNRRLNMSPEITDSELPRTLEPETMDDVAEVQEYGNMDHRVVNGKFVQDLLKAGLPGVRVIDLGCGNAAIPVLLCQQSADVEAIGVDASIEMLEAARFEIEFGGVQGRISLAHGDCKTMDDFDDAMGDVVTSNTVLHHLAEPGQMLEQAVRVLVDGGRLFMRDLCRPQDETTLEALVKEHAGGESEFAQQLLRQSLHAALTLGEIRNLLAEQNIPAEAVQMTSDRHWTINWLKA</sequence>
<name>A0A517T0S4_9BACT</name>
<dbReference type="SUPFAM" id="SSF53335">
    <property type="entry name" value="S-adenosyl-L-methionine-dependent methyltransferases"/>
    <property type="match status" value="1"/>
</dbReference>
<accession>A0A517T0S4</accession>
<dbReference type="InterPro" id="IPR025714">
    <property type="entry name" value="Methyltranfer_dom"/>
</dbReference>
<dbReference type="Pfam" id="PF13847">
    <property type="entry name" value="Methyltransf_31"/>
    <property type="match status" value="1"/>
</dbReference>
<feature type="domain" description="Methyltransferase" evidence="1">
    <location>
        <begin position="69"/>
        <end position="189"/>
    </location>
</feature>
<evidence type="ECO:0000313" key="2">
    <source>
        <dbReference type="EMBL" id="QDT61921.1"/>
    </source>
</evidence>
<keyword evidence="3" id="KW-1185">Reference proteome</keyword>
<organism evidence="2 3">
    <name type="scientific">Stieleria bergensis</name>
    <dbReference type="NCBI Taxonomy" id="2528025"/>
    <lineage>
        <taxon>Bacteria</taxon>
        <taxon>Pseudomonadati</taxon>
        <taxon>Planctomycetota</taxon>
        <taxon>Planctomycetia</taxon>
        <taxon>Pirellulales</taxon>
        <taxon>Pirellulaceae</taxon>
        <taxon>Stieleria</taxon>
    </lineage>
</organism>
<gene>
    <name evidence="2" type="primary">novO</name>
    <name evidence="2" type="ORF">SV7mr_44620</name>
</gene>
<proteinExistence type="predicted"/>
<keyword evidence="2" id="KW-0489">Methyltransferase</keyword>
<dbReference type="AlphaFoldDB" id="A0A517T0S4"/>
<dbReference type="Gene3D" id="3.40.50.150">
    <property type="entry name" value="Vaccinia Virus protein VP39"/>
    <property type="match status" value="1"/>
</dbReference>
<dbReference type="Proteomes" id="UP000315003">
    <property type="component" value="Chromosome"/>
</dbReference>
<dbReference type="InterPro" id="IPR029063">
    <property type="entry name" value="SAM-dependent_MTases_sf"/>
</dbReference>
<dbReference type="GO" id="GO:0102526">
    <property type="term" value="F:8-demethylnovobiocic acid C8-methyltransferase activity"/>
    <property type="evidence" value="ECO:0007669"/>
    <property type="project" value="UniProtKB-EC"/>
</dbReference>
<protein>
    <submittedName>
        <fullName evidence="2">8-demethylnovobiocic acid C(8)-methyltransferase</fullName>
        <ecNumber evidence="2">2.1.1.284</ecNumber>
    </submittedName>
</protein>
<keyword evidence="2" id="KW-0808">Transferase</keyword>
<dbReference type="PANTHER" id="PTHR43861:SF1">
    <property type="entry name" value="TRANS-ACONITATE 2-METHYLTRANSFERASE"/>
    <property type="match status" value="1"/>
</dbReference>
<evidence type="ECO:0000313" key="3">
    <source>
        <dbReference type="Proteomes" id="UP000315003"/>
    </source>
</evidence>
<dbReference type="EMBL" id="CP036272">
    <property type="protein sequence ID" value="QDT61921.1"/>
    <property type="molecule type" value="Genomic_DNA"/>
</dbReference>
<dbReference type="PANTHER" id="PTHR43861">
    <property type="entry name" value="TRANS-ACONITATE 2-METHYLTRANSFERASE-RELATED"/>
    <property type="match status" value="1"/>
</dbReference>